<accession>A0A6G7SN48</accession>
<sequence>MRGRSGHDKAKPQSGRISALAGRQGRLRACIPGLPQSNLQRSRNLVTTSIIKSDGVPRPVAGGGGAFQWWVRFLLADLSSEPLAPRVSVGCYL</sequence>
<proteinExistence type="predicted"/>
<dbReference type="AlphaFoldDB" id="A0A6G7SN48"/>
<protein>
    <submittedName>
        <fullName evidence="2">Uncharacterized protein</fullName>
    </submittedName>
</protein>
<geneLocation type="plasmid" evidence="2">
    <name>pKP18-3-8-IncFII</name>
</geneLocation>
<evidence type="ECO:0000256" key="1">
    <source>
        <dbReference type="SAM" id="MobiDB-lite"/>
    </source>
</evidence>
<feature type="compositionally biased region" description="Basic and acidic residues" evidence="1">
    <location>
        <begin position="1"/>
        <end position="11"/>
    </location>
</feature>
<keyword evidence="2" id="KW-0614">Plasmid</keyword>
<organism evidence="2">
    <name type="scientific">Klebsiella pneumoniae</name>
    <dbReference type="NCBI Taxonomy" id="573"/>
    <lineage>
        <taxon>Bacteria</taxon>
        <taxon>Pseudomonadati</taxon>
        <taxon>Pseudomonadota</taxon>
        <taxon>Gammaproteobacteria</taxon>
        <taxon>Enterobacterales</taxon>
        <taxon>Enterobacteriaceae</taxon>
        <taxon>Klebsiella/Raoultella group</taxon>
        <taxon>Klebsiella</taxon>
        <taxon>Klebsiella pneumoniae complex</taxon>
    </lineage>
</organism>
<dbReference type="EMBL" id="MT035876">
    <property type="protein sequence ID" value="QIK04598.1"/>
    <property type="molecule type" value="Genomic_DNA"/>
</dbReference>
<feature type="region of interest" description="Disordered" evidence="1">
    <location>
        <begin position="1"/>
        <end position="21"/>
    </location>
</feature>
<name>A0A6G7SN48_KLEPN</name>
<reference evidence="2" key="1">
    <citation type="submission" date="2020-02" db="EMBL/GenBank/DDBJ databases">
        <authorList>
            <person name="Qin S."/>
            <person name="Li L."/>
        </authorList>
    </citation>
    <scope>NUCLEOTIDE SEQUENCE</scope>
    <source>
        <strain evidence="2">KP18-3-8</strain>
        <plasmid evidence="2">pKP18-3-8-IncFII</plasmid>
    </source>
</reference>
<evidence type="ECO:0000313" key="2">
    <source>
        <dbReference type="EMBL" id="QIK04598.1"/>
    </source>
</evidence>